<feature type="compositionally biased region" description="Polar residues" evidence="1">
    <location>
        <begin position="211"/>
        <end position="237"/>
    </location>
</feature>
<evidence type="ECO:0000313" key="2">
    <source>
        <dbReference type="EMBL" id="KAK4429596.1"/>
    </source>
</evidence>
<gene>
    <name evidence="2" type="ORF">Salat_1260200</name>
</gene>
<evidence type="ECO:0000313" key="3">
    <source>
        <dbReference type="Proteomes" id="UP001293254"/>
    </source>
</evidence>
<sequence length="327" mass="35192">MGSCISKCKPKKKFKEEDESHVHDKLVVSQDPMISSNLATVIMNSEKPLSPAPSSSSSSSFSSFSCSSHSKCASMMASSVSSSSSLSLSSCSSSAVSAKDRSFSNDFLWACVKENPHIIGLNSVIKEKTVDRPVVNASKVHPRNFDMSPLLNASPVVVQKAKQSVQERPMIGVQTPKKRARASSPTLVRQKSFRKDQNPASSLPNRGLRSPSPSRRFSGENSRSGSTNGANESSGRSPVTYKANAVSSATSGVKRESFRAPITASPSRDQMISRNFSVRKKDTFTQRVSKKTDDGVAVAVAADVGEMDTVMEDINNPLIALDCFIFL</sequence>
<comment type="caution">
    <text evidence="2">The sequence shown here is derived from an EMBL/GenBank/DDBJ whole genome shotgun (WGS) entry which is preliminary data.</text>
</comment>
<dbReference type="Proteomes" id="UP001293254">
    <property type="component" value="Unassembled WGS sequence"/>
</dbReference>
<accession>A0AAE1YG06</accession>
<organism evidence="2 3">
    <name type="scientific">Sesamum alatum</name>
    <dbReference type="NCBI Taxonomy" id="300844"/>
    <lineage>
        <taxon>Eukaryota</taxon>
        <taxon>Viridiplantae</taxon>
        <taxon>Streptophyta</taxon>
        <taxon>Embryophyta</taxon>
        <taxon>Tracheophyta</taxon>
        <taxon>Spermatophyta</taxon>
        <taxon>Magnoliopsida</taxon>
        <taxon>eudicotyledons</taxon>
        <taxon>Gunneridae</taxon>
        <taxon>Pentapetalae</taxon>
        <taxon>asterids</taxon>
        <taxon>lamiids</taxon>
        <taxon>Lamiales</taxon>
        <taxon>Pedaliaceae</taxon>
        <taxon>Sesamum</taxon>
    </lineage>
</organism>
<name>A0AAE1YG06_9LAMI</name>
<dbReference type="PANTHER" id="PTHR33871">
    <property type="entry name" value="OS05G0503100 PROTEIN-RELATED"/>
    <property type="match status" value="1"/>
</dbReference>
<reference evidence="2" key="2">
    <citation type="journal article" date="2024" name="Plant">
        <title>Genomic evolution and insights into agronomic trait innovations of Sesamum species.</title>
        <authorList>
            <person name="Miao H."/>
            <person name="Wang L."/>
            <person name="Qu L."/>
            <person name="Liu H."/>
            <person name="Sun Y."/>
            <person name="Le M."/>
            <person name="Wang Q."/>
            <person name="Wei S."/>
            <person name="Zheng Y."/>
            <person name="Lin W."/>
            <person name="Duan Y."/>
            <person name="Cao H."/>
            <person name="Xiong S."/>
            <person name="Wang X."/>
            <person name="Wei L."/>
            <person name="Li C."/>
            <person name="Ma Q."/>
            <person name="Ju M."/>
            <person name="Zhao R."/>
            <person name="Li G."/>
            <person name="Mu C."/>
            <person name="Tian Q."/>
            <person name="Mei H."/>
            <person name="Zhang T."/>
            <person name="Gao T."/>
            <person name="Zhang H."/>
        </authorList>
    </citation>
    <scope>NUCLEOTIDE SEQUENCE</scope>
    <source>
        <strain evidence="2">3651</strain>
    </source>
</reference>
<keyword evidence="3" id="KW-1185">Reference proteome</keyword>
<proteinExistence type="predicted"/>
<dbReference type="AlphaFoldDB" id="A0AAE1YG06"/>
<feature type="region of interest" description="Disordered" evidence="1">
    <location>
        <begin position="1"/>
        <end position="22"/>
    </location>
</feature>
<reference evidence="2" key="1">
    <citation type="submission" date="2020-06" db="EMBL/GenBank/DDBJ databases">
        <authorList>
            <person name="Li T."/>
            <person name="Hu X."/>
            <person name="Zhang T."/>
            <person name="Song X."/>
            <person name="Zhang H."/>
            <person name="Dai N."/>
            <person name="Sheng W."/>
            <person name="Hou X."/>
            <person name="Wei L."/>
        </authorList>
    </citation>
    <scope>NUCLEOTIDE SEQUENCE</scope>
    <source>
        <strain evidence="2">3651</strain>
        <tissue evidence="2">Leaf</tissue>
    </source>
</reference>
<dbReference type="EMBL" id="JACGWO010000004">
    <property type="protein sequence ID" value="KAK4429596.1"/>
    <property type="molecule type" value="Genomic_DNA"/>
</dbReference>
<feature type="region of interest" description="Disordered" evidence="1">
    <location>
        <begin position="161"/>
        <end position="267"/>
    </location>
</feature>
<protein>
    <submittedName>
        <fullName evidence="2">Uncharacterized protein</fullName>
    </submittedName>
</protein>
<evidence type="ECO:0000256" key="1">
    <source>
        <dbReference type="SAM" id="MobiDB-lite"/>
    </source>
</evidence>
<dbReference type="PANTHER" id="PTHR33871:SF18">
    <property type="entry name" value="F24J8.12 PROTEIN"/>
    <property type="match status" value="1"/>
</dbReference>